<dbReference type="Proteomes" id="UP001286456">
    <property type="component" value="Unassembled WGS sequence"/>
</dbReference>
<dbReference type="AlphaFoldDB" id="A0AAE0IWS7"/>
<dbReference type="InterPro" id="IPR029226">
    <property type="entry name" value="Ecp2-like"/>
</dbReference>
<keyword evidence="4" id="KW-1185">Reference proteome</keyword>
<dbReference type="EMBL" id="JAUEPO010000002">
    <property type="protein sequence ID" value="KAK3332694.1"/>
    <property type="molecule type" value="Genomic_DNA"/>
</dbReference>
<organism evidence="3 4">
    <name type="scientific">Cercophora scortea</name>
    <dbReference type="NCBI Taxonomy" id="314031"/>
    <lineage>
        <taxon>Eukaryota</taxon>
        <taxon>Fungi</taxon>
        <taxon>Dikarya</taxon>
        <taxon>Ascomycota</taxon>
        <taxon>Pezizomycotina</taxon>
        <taxon>Sordariomycetes</taxon>
        <taxon>Sordariomycetidae</taxon>
        <taxon>Sordariales</taxon>
        <taxon>Lasiosphaeriaceae</taxon>
        <taxon>Cercophora</taxon>
    </lineage>
</organism>
<gene>
    <name evidence="3" type="ORF">B0T19DRAFT_109550</name>
</gene>
<name>A0AAE0IWS7_9PEZI</name>
<evidence type="ECO:0000313" key="4">
    <source>
        <dbReference type="Proteomes" id="UP001286456"/>
    </source>
</evidence>
<accession>A0AAE0IWS7</accession>
<evidence type="ECO:0000313" key="3">
    <source>
        <dbReference type="EMBL" id="KAK3332694.1"/>
    </source>
</evidence>
<comment type="caution">
    <text evidence="3">The sequence shown here is derived from an EMBL/GenBank/DDBJ whole genome shotgun (WGS) entry which is preliminary data.</text>
</comment>
<reference evidence="3" key="1">
    <citation type="journal article" date="2023" name="Mol. Phylogenet. Evol.">
        <title>Genome-scale phylogeny and comparative genomics of the fungal order Sordariales.</title>
        <authorList>
            <person name="Hensen N."/>
            <person name="Bonometti L."/>
            <person name="Westerberg I."/>
            <person name="Brannstrom I.O."/>
            <person name="Guillou S."/>
            <person name="Cros-Aarteil S."/>
            <person name="Calhoun S."/>
            <person name="Haridas S."/>
            <person name="Kuo A."/>
            <person name="Mondo S."/>
            <person name="Pangilinan J."/>
            <person name="Riley R."/>
            <person name="LaButti K."/>
            <person name="Andreopoulos B."/>
            <person name="Lipzen A."/>
            <person name="Chen C."/>
            <person name="Yan M."/>
            <person name="Daum C."/>
            <person name="Ng V."/>
            <person name="Clum A."/>
            <person name="Steindorff A."/>
            <person name="Ohm R.A."/>
            <person name="Martin F."/>
            <person name="Silar P."/>
            <person name="Natvig D.O."/>
            <person name="Lalanne C."/>
            <person name="Gautier V."/>
            <person name="Ament-Velasquez S.L."/>
            <person name="Kruys A."/>
            <person name="Hutchinson M.I."/>
            <person name="Powell A.J."/>
            <person name="Barry K."/>
            <person name="Miller A.N."/>
            <person name="Grigoriev I.V."/>
            <person name="Debuchy R."/>
            <person name="Gladieux P."/>
            <person name="Hiltunen Thoren M."/>
            <person name="Johannesson H."/>
        </authorList>
    </citation>
    <scope>NUCLEOTIDE SEQUENCE</scope>
    <source>
        <strain evidence="3">SMH4131-1</strain>
    </source>
</reference>
<proteinExistence type="predicted"/>
<feature type="signal peptide" evidence="1">
    <location>
        <begin position="1"/>
        <end position="19"/>
    </location>
</feature>
<evidence type="ECO:0000259" key="2">
    <source>
        <dbReference type="Pfam" id="PF14856"/>
    </source>
</evidence>
<feature type="chain" id="PRO_5042132762" description="Ecp2 effector protein-like domain-containing protein" evidence="1">
    <location>
        <begin position="20"/>
        <end position="214"/>
    </location>
</feature>
<feature type="domain" description="Ecp2 effector protein-like" evidence="2">
    <location>
        <begin position="94"/>
        <end position="197"/>
    </location>
</feature>
<keyword evidence="1" id="KW-0732">Signal</keyword>
<protein>
    <recommendedName>
        <fullName evidence="2">Ecp2 effector protein-like domain-containing protein</fullName>
    </recommendedName>
</protein>
<sequence>MPISLHLLAQLAITGLAAAAAIASPPVAKDTITTDLASRDANPSPVVHINPLITFTRSPIDTHDPPTARSLTARTSRTTKKKDFIYTPGQSSYCMEDEGEPITTTSNDPLAADCQAIANAWPGEGYWTIPASATAAAPGGIVTLLTSGTCAFKLHLLTGGAAPYDFLFGSNDLRYYIGVYVRQAVGGHIGVKGTASCWNQVPGYFPVNYWLAKP</sequence>
<dbReference type="Pfam" id="PF14856">
    <property type="entry name" value="Hce2"/>
    <property type="match status" value="1"/>
</dbReference>
<reference evidence="3" key="2">
    <citation type="submission" date="2023-06" db="EMBL/GenBank/DDBJ databases">
        <authorList>
            <consortium name="Lawrence Berkeley National Laboratory"/>
            <person name="Haridas S."/>
            <person name="Hensen N."/>
            <person name="Bonometti L."/>
            <person name="Westerberg I."/>
            <person name="Brannstrom I.O."/>
            <person name="Guillou S."/>
            <person name="Cros-Aarteil S."/>
            <person name="Calhoun S."/>
            <person name="Kuo A."/>
            <person name="Mondo S."/>
            <person name="Pangilinan J."/>
            <person name="Riley R."/>
            <person name="Labutti K."/>
            <person name="Andreopoulos B."/>
            <person name="Lipzen A."/>
            <person name="Chen C."/>
            <person name="Yanf M."/>
            <person name="Daum C."/>
            <person name="Ng V."/>
            <person name="Clum A."/>
            <person name="Steindorff A."/>
            <person name="Ohm R."/>
            <person name="Martin F."/>
            <person name="Silar P."/>
            <person name="Natvig D."/>
            <person name="Lalanne C."/>
            <person name="Gautier V."/>
            <person name="Ament-Velasquez S.L."/>
            <person name="Kruys A."/>
            <person name="Hutchinson M.I."/>
            <person name="Powell A.J."/>
            <person name="Barry K."/>
            <person name="Miller A.N."/>
            <person name="Grigoriev I.V."/>
            <person name="Debuchy R."/>
            <person name="Gladieux P."/>
            <person name="Thoren M.H."/>
            <person name="Johannesson H."/>
        </authorList>
    </citation>
    <scope>NUCLEOTIDE SEQUENCE</scope>
    <source>
        <strain evidence="3">SMH4131-1</strain>
    </source>
</reference>
<evidence type="ECO:0000256" key="1">
    <source>
        <dbReference type="SAM" id="SignalP"/>
    </source>
</evidence>